<proteinExistence type="predicted"/>
<name>Q8GVS3_ORYSJ</name>
<organism evidence="1 2">
    <name type="scientific">Oryza sativa subsp. japonica</name>
    <name type="common">Rice</name>
    <dbReference type="NCBI Taxonomy" id="39947"/>
    <lineage>
        <taxon>Eukaryota</taxon>
        <taxon>Viridiplantae</taxon>
        <taxon>Streptophyta</taxon>
        <taxon>Embryophyta</taxon>
        <taxon>Tracheophyta</taxon>
        <taxon>Spermatophyta</taxon>
        <taxon>Magnoliopsida</taxon>
        <taxon>Liliopsida</taxon>
        <taxon>Poales</taxon>
        <taxon>Poaceae</taxon>
        <taxon>BOP clade</taxon>
        <taxon>Oryzoideae</taxon>
        <taxon>Oryzeae</taxon>
        <taxon>Oryzinae</taxon>
        <taxon>Oryza</taxon>
        <taxon>Oryza sativa</taxon>
    </lineage>
</organism>
<dbReference type="EMBL" id="AP004299">
    <property type="protein sequence ID" value="BAC45121.1"/>
    <property type="molecule type" value="Genomic_DNA"/>
</dbReference>
<dbReference type="AlphaFoldDB" id="Q8GVS3"/>
<evidence type="ECO:0000313" key="2">
    <source>
        <dbReference type="Proteomes" id="UP000000763"/>
    </source>
</evidence>
<reference evidence="2" key="2">
    <citation type="journal article" date="2008" name="Nucleic Acids Res.">
        <title>The rice annotation project database (RAP-DB): 2008 update.</title>
        <authorList>
            <consortium name="The rice annotation project (RAP)"/>
        </authorList>
    </citation>
    <scope>GENOME REANNOTATION</scope>
    <source>
        <strain evidence="2">cv. Nipponbare</strain>
    </source>
</reference>
<evidence type="ECO:0000313" key="1">
    <source>
        <dbReference type="EMBL" id="BAC45121.1"/>
    </source>
</evidence>
<protein>
    <submittedName>
        <fullName evidence="1">Uncharacterized protein</fullName>
    </submittedName>
</protein>
<sequence>MGPNFPSSTLVEIATPTYVRALGLMSRHHEIPWPARLLLAACIGGAAISNYEFGSRGCKPTIEESPYENRSFSLKPKKPVRLGIELTSSHPSVVDIDALRCYKRATKEIRWAF</sequence>
<gene>
    <name evidence="1" type="primary">P0434A03.120</name>
</gene>
<reference evidence="2" key="1">
    <citation type="journal article" date="2005" name="Nature">
        <title>The map-based sequence of the rice genome.</title>
        <authorList>
            <consortium name="International rice genome sequencing project (IRGSP)"/>
            <person name="Matsumoto T."/>
            <person name="Wu J."/>
            <person name="Kanamori H."/>
            <person name="Katayose Y."/>
            <person name="Fujisawa M."/>
            <person name="Namiki N."/>
            <person name="Mizuno H."/>
            <person name="Yamamoto K."/>
            <person name="Antonio B.A."/>
            <person name="Baba T."/>
            <person name="Sakata K."/>
            <person name="Nagamura Y."/>
            <person name="Aoki H."/>
            <person name="Arikawa K."/>
            <person name="Arita K."/>
            <person name="Bito T."/>
            <person name="Chiden Y."/>
            <person name="Fujitsuka N."/>
            <person name="Fukunaka R."/>
            <person name="Hamada M."/>
            <person name="Harada C."/>
            <person name="Hayashi A."/>
            <person name="Hijishita S."/>
            <person name="Honda M."/>
            <person name="Hosokawa S."/>
            <person name="Ichikawa Y."/>
            <person name="Idonuma A."/>
            <person name="Iijima M."/>
            <person name="Ikeda M."/>
            <person name="Ikeno M."/>
            <person name="Ito K."/>
            <person name="Ito S."/>
            <person name="Ito T."/>
            <person name="Ito Y."/>
            <person name="Ito Y."/>
            <person name="Iwabuchi A."/>
            <person name="Kamiya K."/>
            <person name="Karasawa W."/>
            <person name="Kurita K."/>
            <person name="Katagiri S."/>
            <person name="Kikuta A."/>
            <person name="Kobayashi H."/>
            <person name="Kobayashi N."/>
            <person name="Machita K."/>
            <person name="Maehara T."/>
            <person name="Masukawa M."/>
            <person name="Mizubayashi T."/>
            <person name="Mukai Y."/>
            <person name="Nagasaki H."/>
            <person name="Nagata Y."/>
            <person name="Naito S."/>
            <person name="Nakashima M."/>
            <person name="Nakama Y."/>
            <person name="Nakamichi Y."/>
            <person name="Nakamura M."/>
            <person name="Meguro A."/>
            <person name="Negishi M."/>
            <person name="Ohta I."/>
            <person name="Ohta T."/>
            <person name="Okamoto M."/>
            <person name="Ono N."/>
            <person name="Saji S."/>
            <person name="Sakaguchi M."/>
            <person name="Sakai K."/>
            <person name="Shibata M."/>
            <person name="Shimokawa T."/>
            <person name="Song J."/>
            <person name="Takazaki Y."/>
            <person name="Terasawa K."/>
            <person name="Tsugane M."/>
            <person name="Tsuji K."/>
            <person name="Ueda S."/>
            <person name="Waki K."/>
            <person name="Yamagata H."/>
            <person name="Yamamoto M."/>
            <person name="Yamamoto S."/>
            <person name="Yamane H."/>
            <person name="Yoshiki S."/>
            <person name="Yoshihara R."/>
            <person name="Yukawa K."/>
            <person name="Zhong H."/>
            <person name="Yano M."/>
            <person name="Yuan Q."/>
            <person name="Ouyang S."/>
            <person name="Liu J."/>
            <person name="Jones K.M."/>
            <person name="Gansberger K."/>
            <person name="Moffat K."/>
            <person name="Hill J."/>
            <person name="Bera J."/>
            <person name="Fadrosh D."/>
            <person name="Jin S."/>
            <person name="Johri S."/>
            <person name="Kim M."/>
            <person name="Overton L."/>
            <person name="Reardon M."/>
            <person name="Tsitrin T."/>
            <person name="Vuong H."/>
            <person name="Weaver B."/>
            <person name="Ciecko A."/>
            <person name="Tallon L."/>
            <person name="Jackson J."/>
            <person name="Pai G."/>
            <person name="Aken S.V."/>
            <person name="Utterback T."/>
            <person name="Reidmuller S."/>
            <person name="Feldblyum T."/>
            <person name="Hsiao J."/>
            <person name="Zismann V."/>
            <person name="Iobst S."/>
            <person name="de Vazeille A.R."/>
            <person name="Buell C.R."/>
            <person name="Ying K."/>
            <person name="Li Y."/>
            <person name="Lu T."/>
            <person name="Huang Y."/>
            <person name="Zhao Q."/>
            <person name="Feng Q."/>
            <person name="Zhang L."/>
            <person name="Zhu J."/>
            <person name="Weng Q."/>
            <person name="Mu J."/>
            <person name="Lu Y."/>
            <person name="Fan D."/>
            <person name="Liu Y."/>
            <person name="Guan J."/>
            <person name="Zhang Y."/>
            <person name="Yu S."/>
            <person name="Liu X."/>
            <person name="Zhang Y."/>
            <person name="Hong G."/>
            <person name="Han B."/>
            <person name="Choisne N."/>
            <person name="Demange N."/>
            <person name="Orjeda G."/>
            <person name="Samain S."/>
            <person name="Cattolico L."/>
            <person name="Pelletier E."/>
            <person name="Couloux A."/>
            <person name="Segurens B."/>
            <person name="Wincker P."/>
            <person name="D'Hont A."/>
            <person name="Scarpelli C."/>
            <person name="Weissenbach J."/>
            <person name="Salanoubat M."/>
            <person name="Quetier F."/>
            <person name="Yu Y."/>
            <person name="Kim H.R."/>
            <person name="Rambo T."/>
            <person name="Currie J."/>
            <person name="Collura K."/>
            <person name="Luo M."/>
            <person name="Yang T."/>
            <person name="Ammiraju J.S.S."/>
            <person name="Engler F."/>
            <person name="Soderlund C."/>
            <person name="Wing R.A."/>
            <person name="Palmer L.E."/>
            <person name="de la Bastide M."/>
            <person name="Spiegel L."/>
            <person name="Nascimento L."/>
            <person name="Zutavern T."/>
            <person name="O'Shaughnessy A."/>
            <person name="Dike S."/>
            <person name="Dedhia N."/>
            <person name="Preston R."/>
            <person name="Balija V."/>
            <person name="McCombie W.R."/>
            <person name="Chow T."/>
            <person name="Chen H."/>
            <person name="Chung M."/>
            <person name="Chen C."/>
            <person name="Shaw J."/>
            <person name="Wu H."/>
            <person name="Hsiao K."/>
            <person name="Chao Y."/>
            <person name="Chu M."/>
            <person name="Cheng C."/>
            <person name="Hour A."/>
            <person name="Lee P."/>
            <person name="Lin S."/>
            <person name="Lin Y."/>
            <person name="Liou J."/>
            <person name="Liu S."/>
            <person name="Hsing Y."/>
            <person name="Raghuvanshi S."/>
            <person name="Mohanty A."/>
            <person name="Bharti A.K."/>
            <person name="Gaur A."/>
            <person name="Gupta V."/>
            <person name="Kumar D."/>
            <person name="Ravi V."/>
            <person name="Vij S."/>
            <person name="Kapur A."/>
            <person name="Khurana P."/>
            <person name="Khurana P."/>
            <person name="Khurana J.P."/>
            <person name="Tyagi A.K."/>
            <person name="Gaikwad K."/>
            <person name="Singh A."/>
            <person name="Dalal V."/>
            <person name="Srivastava S."/>
            <person name="Dixit A."/>
            <person name="Pal A.K."/>
            <person name="Ghazi I.A."/>
            <person name="Yadav M."/>
            <person name="Pandit A."/>
            <person name="Bhargava A."/>
            <person name="Sureshbabu K."/>
            <person name="Batra K."/>
            <person name="Sharma T.R."/>
            <person name="Mohapatra T."/>
            <person name="Singh N.K."/>
            <person name="Messing J."/>
            <person name="Nelson A.B."/>
            <person name="Fuks G."/>
            <person name="Kavchok S."/>
            <person name="Keizer G."/>
            <person name="Linton E."/>
            <person name="Llaca V."/>
            <person name="Song R."/>
            <person name="Tanyolac B."/>
            <person name="Young S."/>
            <person name="Ho-Il K."/>
            <person name="Hahn J.H."/>
            <person name="Sangsakoo G."/>
            <person name="Vanavichit A."/>
            <person name="de Mattos Luiz.A.T."/>
            <person name="Zimmer P.D."/>
            <person name="Malone G."/>
            <person name="Dellagostin O."/>
            <person name="de Oliveira A.C."/>
            <person name="Bevan M."/>
            <person name="Bancroft I."/>
            <person name="Minx P."/>
            <person name="Cordum H."/>
            <person name="Wilson R."/>
            <person name="Cheng Z."/>
            <person name="Jin W."/>
            <person name="Jiang J."/>
            <person name="Leong S.A."/>
            <person name="Iwama H."/>
            <person name="Gojobori T."/>
            <person name="Itoh T."/>
            <person name="Niimura Y."/>
            <person name="Fujii Y."/>
            <person name="Habara T."/>
            <person name="Sakai H."/>
            <person name="Sato Y."/>
            <person name="Wilson G."/>
            <person name="Kumar K."/>
            <person name="McCouch S."/>
            <person name="Juretic N."/>
            <person name="Hoen D."/>
            <person name="Wright S."/>
            <person name="Bruskiewich R."/>
            <person name="Bureau T."/>
            <person name="Miyao A."/>
            <person name="Hirochika H."/>
            <person name="Nishikawa T."/>
            <person name="Kadowaki K."/>
            <person name="Sugiura M."/>
            <person name="Burr B."/>
            <person name="Sasaki T."/>
        </authorList>
    </citation>
    <scope>NUCLEOTIDE SEQUENCE [LARGE SCALE GENOMIC DNA]</scope>
    <source>
        <strain evidence="2">cv. Nipponbare</strain>
    </source>
</reference>
<dbReference type="Proteomes" id="UP000000763">
    <property type="component" value="Chromosome 7"/>
</dbReference>
<accession>Q8GVS3</accession>